<dbReference type="InterPro" id="IPR045584">
    <property type="entry name" value="Pilin-like"/>
</dbReference>
<accession>A0A2U8FX85</accession>
<evidence type="ECO:0000313" key="4">
    <source>
        <dbReference type="Proteomes" id="UP000244892"/>
    </source>
</evidence>
<evidence type="ECO:0000313" key="3">
    <source>
        <dbReference type="EMBL" id="AWI55672.1"/>
    </source>
</evidence>
<dbReference type="InterPro" id="IPR000983">
    <property type="entry name" value="Bac_GSPG_pilin"/>
</dbReference>
<organism evidence="3 4">
    <name type="scientific">Aquabacterium olei</name>
    <dbReference type="NCBI Taxonomy" id="1296669"/>
    <lineage>
        <taxon>Bacteria</taxon>
        <taxon>Pseudomonadati</taxon>
        <taxon>Pseudomonadota</taxon>
        <taxon>Betaproteobacteria</taxon>
        <taxon>Burkholderiales</taxon>
        <taxon>Aquabacterium</taxon>
    </lineage>
</organism>
<dbReference type="Gene3D" id="3.30.700.10">
    <property type="entry name" value="Glycoprotein, Type 4 Pilin"/>
    <property type="match status" value="1"/>
</dbReference>
<name>A0A2U8FX85_9BURK</name>
<geneLocation type="plasmid" evidence="4">
    <name>ptb101</name>
</geneLocation>
<feature type="transmembrane region" description="Helical" evidence="2">
    <location>
        <begin position="12"/>
        <end position="38"/>
    </location>
</feature>
<keyword evidence="4" id="KW-1185">Reference proteome</keyword>
<dbReference type="InterPro" id="IPR012902">
    <property type="entry name" value="N_methyl_site"/>
</dbReference>
<evidence type="ECO:0000256" key="2">
    <source>
        <dbReference type="SAM" id="Phobius"/>
    </source>
</evidence>
<gene>
    <name evidence="3" type="ORF">DEH84_17895</name>
</gene>
<evidence type="ECO:0000256" key="1">
    <source>
        <dbReference type="ARBA" id="ARBA00022481"/>
    </source>
</evidence>
<dbReference type="RefSeq" id="WP_109038781.1">
    <property type="nucleotide sequence ID" value="NZ_CP029211.1"/>
</dbReference>
<reference evidence="3 4" key="1">
    <citation type="submission" date="2018-05" db="EMBL/GenBank/DDBJ databases">
        <title>complete genome sequence of Aquabacterium olei NBRC 110486.</title>
        <authorList>
            <person name="Tang B."/>
            <person name="Chang J."/>
            <person name="Zhang L."/>
            <person name="Yang H."/>
        </authorList>
    </citation>
    <scope>NUCLEOTIDE SEQUENCE [LARGE SCALE GENOMIC DNA]</scope>
    <source>
        <strain evidence="3 4">NBRC 110486</strain>
        <plasmid evidence="4">Plasmid ptb101</plasmid>
    </source>
</reference>
<dbReference type="KEGG" id="aon:DEH84_17895"/>
<dbReference type="Pfam" id="PF07963">
    <property type="entry name" value="N_methyl"/>
    <property type="match status" value="1"/>
</dbReference>
<dbReference type="AlphaFoldDB" id="A0A2U8FX85"/>
<dbReference type="EMBL" id="CP029211">
    <property type="protein sequence ID" value="AWI55672.1"/>
    <property type="molecule type" value="Genomic_DNA"/>
</dbReference>
<sequence length="162" mass="17999">MNVDPRPAASRGFTLIEMIVVVMIAGILASAAMPLAALHKRRQQETELREGLRTLRSALDAYHRAWEQGRIEKRSDDTGWPPSLDVLVTGVPDASNPKGVRIYFLRRLPRDPFASPDVPAERTWGLRSYASPPDAPMPGTDVFDVYVRTPGTGLDGTPYRSW</sequence>
<keyword evidence="1" id="KW-0488">Methylation</keyword>
<dbReference type="GO" id="GO:0015627">
    <property type="term" value="C:type II protein secretion system complex"/>
    <property type="evidence" value="ECO:0007669"/>
    <property type="project" value="InterPro"/>
</dbReference>
<dbReference type="PROSITE" id="PS00409">
    <property type="entry name" value="PROKAR_NTER_METHYL"/>
    <property type="match status" value="1"/>
</dbReference>
<dbReference type="Proteomes" id="UP000244892">
    <property type="component" value="Plasmid pTB101"/>
</dbReference>
<dbReference type="GO" id="GO:0015628">
    <property type="term" value="P:protein secretion by the type II secretion system"/>
    <property type="evidence" value="ECO:0007669"/>
    <property type="project" value="InterPro"/>
</dbReference>
<dbReference type="PRINTS" id="PR00813">
    <property type="entry name" value="BCTERIALGSPG"/>
</dbReference>
<proteinExistence type="predicted"/>
<dbReference type="SUPFAM" id="SSF54523">
    <property type="entry name" value="Pili subunits"/>
    <property type="match status" value="1"/>
</dbReference>
<keyword evidence="2" id="KW-0472">Membrane</keyword>
<dbReference type="NCBIfam" id="TIGR02532">
    <property type="entry name" value="IV_pilin_GFxxxE"/>
    <property type="match status" value="1"/>
</dbReference>
<keyword evidence="2" id="KW-1133">Transmembrane helix</keyword>
<protein>
    <submittedName>
        <fullName evidence="3">General secretion pathway protein GspG</fullName>
    </submittedName>
</protein>
<keyword evidence="3" id="KW-0614">Plasmid</keyword>
<dbReference type="OrthoDB" id="9790526at2"/>
<keyword evidence="2" id="KW-0812">Transmembrane</keyword>